<dbReference type="AlphaFoldDB" id="A0A0B2SHS3"/>
<proteinExistence type="inferred from homology"/>
<dbReference type="InterPro" id="IPR013155">
    <property type="entry name" value="M/V/L/I-tRNA-synth_anticd-bd"/>
</dbReference>
<evidence type="ECO:0000256" key="10">
    <source>
        <dbReference type="ARBA" id="ARBA00047552"/>
    </source>
</evidence>
<sequence length="972" mass="111135">MSTMLSLSASYYSSSRLLCPFSSSRNPLLFFTRCRRRRIALSCTRRHLAVAASERENGVFTSPEVAKSFDFAAEERIYNWWESQGYFRPSFDRGSDPFVIPMPPPNVTGSLHMGHAMFVTLEDIMIRYNRMKGRPTLWLPGTDHAGIATQLVVERMLASEGVKRTELSRDEFTKRVWQWKEKYGGTIANQIKRLGASCDWSREHFTLDEQLSQAVVEAFVRLHEKGLIYQGSYMVNWSPTLQTAVSDLEVEYSEESGYLYHIKYRVAGRSDFLTVATTRPETLFGDVALAVHPKDDRYSKYIGMMAIVPQTFGRHVPIIADKHVDREFGTGVLKISPGHDHNDYLLARKLGLPILNVMNKDGTLNDVAGLYSGLDRFEARKKLWAELEETRLAVKKEPHTLRVPRSQRGGEVIEPLVSKQWFVTMEPLAEKALQAVEKGELTIIPERFQKIYNHWLSNIKDWCISRQLWWGHRIPVWYIAGKENEEDYIVARNAKEALEKAHKKYGKDVEIYQDPDVLDTWFSSALWPFSTLGWPDLCAEDFKRFYPTTMLETGHDILFFWVARMVMMGIEFTGTVPFSYVYLHGLIRDSQGRKMSKTLGNVIDPLDTIKEFGTDALRFTLALGTAGQDLNLSTERLTSNKAFTNKLWNAGKFILQNLPNENDTSAWEEILSYKFDSEVTVVNLPLPECWVVSKLHLLIDSASASYDKFYFGEVGRETYDFFWADFADWYIEASKERLYQSGAGGKSVASVAQAVLLYTFENILKVLHPFMPFVTEELWQALPYRKHALIVSPWPETQLPRNTCSVKKFENFQALVRAIRNARAEYSVEPAKRISASVVANNEVIEYIAEEREVLALLSRLDLQNLHFTNSFPGRNADQSVHLVAGEGLEAYLPLADMVDISAEVDRLSKRLSKMQKEYDGLIAKLNSPQFVEKAPEAVVRGVREKATEAEEKINLTKKRLEFLNSNVLVSQ</sequence>
<reference evidence="16" key="1">
    <citation type="submission" date="2014-07" db="EMBL/GenBank/DDBJ databases">
        <title>Identification of a novel salt tolerance gene in wild soybean by whole-genome sequencing.</title>
        <authorList>
            <person name="Lam H.-M."/>
            <person name="Qi X."/>
            <person name="Li M.-W."/>
            <person name="Liu X."/>
            <person name="Xie M."/>
            <person name="Ni M."/>
            <person name="Xu X."/>
        </authorList>
    </citation>
    <scope>NUCLEOTIDE SEQUENCE [LARGE SCALE GENOMIC DNA]</scope>
    <source>
        <tissue evidence="16">Root</tissue>
    </source>
</reference>
<feature type="domain" description="Methionyl/Valyl/Leucyl/Isoleucyl-tRNA synthetase anticodon-binding" evidence="14">
    <location>
        <begin position="690"/>
        <end position="835"/>
    </location>
</feature>
<accession>A0A0B2SHS3</accession>
<evidence type="ECO:0000256" key="9">
    <source>
        <dbReference type="ARBA" id="ARBA00029936"/>
    </source>
</evidence>
<dbReference type="InterPro" id="IPR019499">
    <property type="entry name" value="Val-tRNA_synth_tRNA-bd"/>
</dbReference>
<dbReference type="InterPro" id="IPR001412">
    <property type="entry name" value="aa-tRNA-synth_I_CS"/>
</dbReference>
<dbReference type="InterPro" id="IPR002300">
    <property type="entry name" value="aa-tRNA-synth_Ia"/>
</dbReference>
<comment type="similarity">
    <text evidence="1 11">Belongs to the class-I aminoacyl-tRNA synthetase family.</text>
</comment>
<dbReference type="HAMAP" id="MF_02004">
    <property type="entry name" value="Val_tRNA_synth_type1"/>
    <property type="match status" value="1"/>
</dbReference>
<dbReference type="GO" id="GO:0048608">
    <property type="term" value="P:reproductive structure development"/>
    <property type="evidence" value="ECO:0007669"/>
    <property type="project" value="UniProtKB-ARBA"/>
</dbReference>
<feature type="domain" description="Aminoacyl-tRNA synthetase class Ia" evidence="13">
    <location>
        <begin position="77"/>
        <end position="633"/>
    </location>
</feature>
<dbReference type="Gene3D" id="1.10.287.380">
    <property type="entry name" value="Valyl-tRNA synthetase, C-terminal domain"/>
    <property type="match status" value="1"/>
</dbReference>
<dbReference type="NCBIfam" id="NF004349">
    <property type="entry name" value="PRK05729.1"/>
    <property type="match status" value="1"/>
</dbReference>
<dbReference type="InterPro" id="IPR037118">
    <property type="entry name" value="Val-tRNA_synth_C_sf"/>
</dbReference>
<dbReference type="FunFam" id="1.10.287.380:FF:000001">
    <property type="entry name" value="Valine--tRNA ligase"/>
    <property type="match status" value="1"/>
</dbReference>
<evidence type="ECO:0000256" key="12">
    <source>
        <dbReference type="SAM" id="Coils"/>
    </source>
</evidence>
<evidence type="ECO:0000256" key="8">
    <source>
        <dbReference type="ARBA" id="ARBA00023146"/>
    </source>
</evidence>
<dbReference type="CDD" id="cd07962">
    <property type="entry name" value="Anticodon_Ia_Val"/>
    <property type="match status" value="1"/>
</dbReference>
<dbReference type="NCBIfam" id="TIGR00422">
    <property type="entry name" value="valS"/>
    <property type="match status" value="1"/>
</dbReference>
<dbReference type="EC" id="6.1.1.9" evidence="2"/>
<dbReference type="SUPFAM" id="SSF50677">
    <property type="entry name" value="ValRS/IleRS/LeuRS editing domain"/>
    <property type="match status" value="1"/>
</dbReference>
<dbReference type="SUPFAM" id="SSF52374">
    <property type="entry name" value="Nucleotidylyl transferase"/>
    <property type="match status" value="1"/>
</dbReference>
<keyword evidence="8 11" id="KW-0030">Aminoacyl-tRNA synthetase</keyword>
<name>A0A0B2SHS3_GLYSO</name>
<keyword evidence="4 11" id="KW-0547">Nucleotide-binding</keyword>
<dbReference type="FunFam" id="3.40.50.620:FF:000126">
    <property type="entry name" value="Valine--tRNA ligase chloroplastic/mitochondrial 2"/>
    <property type="match status" value="1"/>
</dbReference>
<dbReference type="EMBL" id="KN643698">
    <property type="protein sequence ID" value="KHN43789.1"/>
    <property type="molecule type" value="Genomic_DNA"/>
</dbReference>
<dbReference type="Gene3D" id="3.40.50.620">
    <property type="entry name" value="HUPs"/>
    <property type="match status" value="2"/>
</dbReference>
<evidence type="ECO:0000256" key="4">
    <source>
        <dbReference type="ARBA" id="ARBA00022741"/>
    </source>
</evidence>
<evidence type="ECO:0000259" key="15">
    <source>
        <dbReference type="Pfam" id="PF10458"/>
    </source>
</evidence>
<dbReference type="Gene3D" id="1.10.730.10">
    <property type="entry name" value="Isoleucyl-tRNA Synthetase, Domain 1"/>
    <property type="match status" value="1"/>
</dbReference>
<keyword evidence="5 11" id="KW-0067">ATP-binding</keyword>
<keyword evidence="3 11" id="KW-0436">Ligase</keyword>
<evidence type="ECO:0000259" key="14">
    <source>
        <dbReference type="Pfam" id="PF08264"/>
    </source>
</evidence>
<dbReference type="GO" id="GO:0005524">
    <property type="term" value="F:ATP binding"/>
    <property type="evidence" value="ECO:0007669"/>
    <property type="project" value="UniProtKB-KW"/>
</dbReference>
<dbReference type="InterPro" id="IPR033705">
    <property type="entry name" value="Anticodon_Ia_Val"/>
</dbReference>
<dbReference type="FunFam" id="1.10.730.10:FF:000014">
    <property type="entry name" value="Valine--tRNA ligase"/>
    <property type="match status" value="1"/>
</dbReference>
<dbReference type="PANTHER" id="PTHR11946">
    <property type="entry name" value="VALYL-TRNA SYNTHETASES"/>
    <property type="match status" value="1"/>
</dbReference>
<evidence type="ECO:0000256" key="7">
    <source>
        <dbReference type="ARBA" id="ARBA00023054"/>
    </source>
</evidence>
<protein>
    <recommendedName>
        <fullName evidence="2">valine--tRNA ligase</fullName>
        <ecNumber evidence="2">6.1.1.9</ecNumber>
    </recommendedName>
    <alternativeName>
        <fullName evidence="9">Valyl-tRNA synthetase</fullName>
    </alternativeName>
</protein>
<feature type="domain" description="Valyl-tRNA synthetase tRNA-binding arm" evidence="15">
    <location>
        <begin position="900"/>
        <end position="964"/>
    </location>
</feature>
<keyword evidence="7 12" id="KW-0175">Coiled coil</keyword>
<dbReference type="GO" id="GO:0004832">
    <property type="term" value="F:valine-tRNA ligase activity"/>
    <property type="evidence" value="ECO:0007669"/>
    <property type="project" value="UniProtKB-EC"/>
</dbReference>
<dbReference type="InterPro" id="IPR014729">
    <property type="entry name" value="Rossmann-like_a/b/a_fold"/>
</dbReference>
<dbReference type="Proteomes" id="UP000053555">
    <property type="component" value="Unassembled WGS sequence"/>
</dbReference>
<dbReference type="InterPro" id="IPR002303">
    <property type="entry name" value="Valyl-tRNA_ligase"/>
</dbReference>
<evidence type="ECO:0000256" key="6">
    <source>
        <dbReference type="ARBA" id="ARBA00022917"/>
    </source>
</evidence>
<dbReference type="PROSITE" id="PS00178">
    <property type="entry name" value="AA_TRNA_LIGASE_I"/>
    <property type="match status" value="1"/>
</dbReference>
<dbReference type="GO" id="GO:0006438">
    <property type="term" value="P:valyl-tRNA aminoacylation"/>
    <property type="evidence" value="ECO:0007669"/>
    <property type="project" value="InterPro"/>
</dbReference>
<keyword evidence="6 11" id="KW-0648">Protein biosynthesis</keyword>
<dbReference type="InterPro" id="IPR009008">
    <property type="entry name" value="Val/Leu/Ile-tRNA-synth_edit"/>
</dbReference>
<comment type="catalytic activity">
    <reaction evidence="10">
        <text>tRNA(Val) + L-valine + ATP = L-valyl-tRNA(Val) + AMP + diphosphate</text>
        <dbReference type="Rhea" id="RHEA:10704"/>
        <dbReference type="Rhea" id="RHEA-COMP:9672"/>
        <dbReference type="Rhea" id="RHEA-COMP:9708"/>
        <dbReference type="ChEBI" id="CHEBI:30616"/>
        <dbReference type="ChEBI" id="CHEBI:33019"/>
        <dbReference type="ChEBI" id="CHEBI:57762"/>
        <dbReference type="ChEBI" id="CHEBI:78442"/>
        <dbReference type="ChEBI" id="CHEBI:78537"/>
        <dbReference type="ChEBI" id="CHEBI:456215"/>
        <dbReference type="EC" id="6.1.1.9"/>
    </reaction>
</comment>
<feature type="coiled-coil region" evidence="12">
    <location>
        <begin position="898"/>
        <end position="967"/>
    </location>
</feature>
<evidence type="ECO:0000256" key="11">
    <source>
        <dbReference type="RuleBase" id="RU363035"/>
    </source>
</evidence>
<dbReference type="GO" id="GO:0005829">
    <property type="term" value="C:cytosol"/>
    <property type="evidence" value="ECO:0007669"/>
    <property type="project" value="TreeGrafter"/>
</dbReference>
<evidence type="ECO:0000256" key="2">
    <source>
        <dbReference type="ARBA" id="ARBA00013169"/>
    </source>
</evidence>
<evidence type="ECO:0000259" key="13">
    <source>
        <dbReference type="Pfam" id="PF00133"/>
    </source>
</evidence>
<evidence type="ECO:0000256" key="1">
    <source>
        <dbReference type="ARBA" id="ARBA00005594"/>
    </source>
</evidence>
<dbReference type="CDD" id="cd00817">
    <property type="entry name" value="ValRS_core"/>
    <property type="match status" value="1"/>
</dbReference>
<organism evidence="16">
    <name type="scientific">Glycine soja</name>
    <name type="common">Wild soybean</name>
    <dbReference type="NCBI Taxonomy" id="3848"/>
    <lineage>
        <taxon>Eukaryota</taxon>
        <taxon>Viridiplantae</taxon>
        <taxon>Streptophyta</taxon>
        <taxon>Embryophyta</taxon>
        <taxon>Tracheophyta</taxon>
        <taxon>Spermatophyta</taxon>
        <taxon>Magnoliopsida</taxon>
        <taxon>eudicotyledons</taxon>
        <taxon>Gunneridae</taxon>
        <taxon>Pentapetalae</taxon>
        <taxon>rosids</taxon>
        <taxon>fabids</taxon>
        <taxon>Fabales</taxon>
        <taxon>Fabaceae</taxon>
        <taxon>Papilionoideae</taxon>
        <taxon>50 kb inversion clade</taxon>
        <taxon>NPAAA clade</taxon>
        <taxon>indigoferoid/millettioid clade</taxon>
        <taxon>Phaseoleae</taxon>
        <taxon>Glycine</taxon>
        <taxon>Glycine subgen. Soja</taxon>
    </lineage>
</organism>
<dbReference type="Pfam" id="PF00133">
    <property type="entry name" value="tRNA-synt_1"/>
    <property type="match status" value="1"/>
</dbReference>
<dbReference type="SUPFAM" id="SSF47323">
    <property type="entry name" value="Anticodon-binding domain of a subclass of class I aminoacyl-tRNA synthetases"/>
    <property type="match status" value="1"/>
</dbReference>
<evidence type="ECO:0000256" key="5">
    <source>
        <dbReference type="ARBA" id="ARBA00022840"/>
    </source>
</evidence>
<dbReference type="PANTHER" id="PTHR11946:SF93">
    <property type="entry name" value="VALINE--TRNA LIGASE, CHLOROPLASTIC_MITOCHONDRIAL 2"/>
    <property type="match status" value="1"/>
</dbReference>
<gene>
    <name evidence="16" type="ORF">glysoja_035400</name>
</gene>
<dbReference type="Pfam" id="PF08264">
    <property type="entry name" value="Anticodon_1"/>
    <property type="match status" value="1"/>
</dbReference>
<dbReference type="InterPro" id="IPR010978">
    <property type="entry name" value="tRNA-bd_arm"/>
</dbReference>
<evidence type="ECO:0000256" key="3">
    <source>
        <dbReference type="ARBA" id="ARBA00022598"/>
    </source>
</evidence>
<dbReference type="Pfam" id="PF10458">
    <property type="entry name" value="Val_tRNA-synt_C"/>
    <property type="match status" value="1"/>
</dbReference>
<dbReference type="SUPFAM" id="SSF46589">
    <property type="entry name" value="tRNA-binding arm"/>
    <property type="match status" value="1"/>
</dbReference>
<dbReference type="GO" id="GO:0002161">
    <property type="term" value="F:aminoacyl-tRNA deacylase activity"/>
    <property type="evidence" value="ECO:0007669"/>
    <property type="project" value="InterPro"/>
</dbReference>
<evidence type="ECO:0000313" key="16">
    <source>
        <dbReference type="EMBL" id="KHN43789.1"/>
    </source>
</evidence>
<dbReference type="PRINTS" id="PR00986">
    <property type="entry name" value="TRNASYNTHVAL"/>
</dbReference>
<dbReference type="FunFam" id="3.40.50.620:FF:000020">
    <property type="entry name" value="Valine--tRNA ligase, mitochondrial"/>
    <property type="match status" value="1"/>
</dbReference>
<dbReference type="InterPro" id="IPR009080">
    <property type="entry name" value="tRNAsynth_Ia_anticodon-bd"/>
</dbReference>
<dbReference type="GO" id="GO:0009791">
    <property type="term" value="P:post-embryonic development"/>
    <property type="evidence" value="ECO:0007669"/>
    <property type="project" value="UniProtKB-ARBA"/>
</dbReference>